<dbReference type="SUPFAM" id="SSF109604">
    <property type="entry name" value="HD-domain/PDEase-like"/>
    <property type="match status" value="1"/>
</dbReference>
<dbReference type="EMBL" id="BLAY01000046">
    <property type="protein sequence ID" value="GET38526.1"/>
    <property type="molecule type" value="Genomic_DNA"/>
</dbReference>
<dbReference type="SMART" id="SM00471">
    <property type="entry name" value="HDc"/>
    <property type="match status" value="1"/>
</dbReference>
<dbReference type="CDD" id="cd00077">
    <property type="entry name" value="HDc"/>
    <property type="match status" value="1"/>
</dbReference>
<dbReference type="Proteomes" id="UP001050975">
    <property type="component" value="Unassembled WGS sequence"/>
</dbReference>
<gene>
    <name evidence="2" type="ORF">MiSe_32840</name>
</gene>
<reference evidence="2" key="1">
    <citation type="submission" date="2019-10" db="EMBL/GenBank/DDBJ databases">
        <title>Draft genome sequece of Microseira wollei NIES-4236.</title>
        <authorList>
            <person name="Yamaguchi H."/>
            <person name="Suzuki S."/>
            <person name="Kawachi M."/>
        </authorList>
    </citation>
    <scope>NUCLEOTIDE SEQUENCE</scope>
    <source>
        <strain evidence="2">NIES-4236</strain>
    </source>
</reference>
<evidence type="ECO:0000259" key="1">
    <source>
        <dbReference type="SMART" id="SM00471"/>
    </source>
</evidence>
<dbReference type="InterPro" id="IPR006674">
    <property type="entry name" value="HD_domain"/>
</dbReference>
<evidence type="ECO:0000313" key="3">
    <source>
        <dbReference type="Proteomes" id="UP001050975"/>
    </source>
</evidence>
<dbReference type="InterPro" id="IPR006675">
    <property type="entry name" value="HDIG_dom"/>
</dbReference>
<accession>A0AAV3XAV1</accession>
<comment type="caution">
    <text evidence="2">The sequence shown here is derived from an EMBL/GenBank/DDBJ whole genome shotgun (WGS) entry which is preliminary data.</text>
</comment>
<protein>
    <recommendedName>
        <fullName evidence="1">HD/PDEase domain-containing protein</fullName>
    </recommendedName>
</protein>
<dbReference type="AlphaFoldDB" id="A0AAV3XAV1"/>
<organism evidence="2 3">
    <name type="scientific">Microseira wollei NIES-4236</name>
    <dbReference type="NCBI Taxonomy" id="2530354"/>
    <lineage>
        <taxon>Bacteria</taxon>
        <taxon>Bacillati</taxon>
        <taxon>Cyanobacteriota</taxon>
        <taxon>Cyanophyceae</taxon>
        <taxon>Oscillatoriophycideae</taxon>
        <taxon>Aerosakkonematales</taxon>
        <taxon>Aerosakkonemataceae</taxon>
        <taxon>Microseira</taxon>
    </lineage>
</organism>
<keyword evidence="3" id="KW-1185">Reference proteome</keyword>
<feature type="domain" description="HD/PDEase" evidence="1">
    <location>
        <begin position="8"/>
        <end position="191"/>
    </location>
</feature>
<dbReference type="Pfam" id="PF01966">
    <property type="entry name" value="HD"/>
    <property type="match status" value="1"/>
</dbReference>
<proteinExistence type="predicted"/>
<name>A0AAV3XAV1_9CYAN</name>
<dbReference type="InterPro" id="IPR003607">
    <property type="entry name" value="HD/PDEase_dom"/>
</dbReference>
<dbReference type="Gene3D" id="1.10.3210.10">
    <property type="entry name" value="Hypothetical protein af1432"/>
    <property type="match status" value="1"/>
</dbReference>
<dbReference type="PANTHER" id="PTHR36442">
    <property type="entry name" value="CYCLIC-DI-AMP PHOSPHODIESTERASE PGPH"/>
    <property type="match status" value="1"/>
</dbReference>
<dbReference type="PANTHER" id="PTHR36442:SF1">
    <property type="entry name" value="CYCLIC-DI-AMP PHOSPHODIESTERASE PGPH"/>
    <property type="match status" value="1"/>
</dbReference>
<evidence type="ECO:0000313" key="2">
    <source>
        <dbReference type="EMBL" id="GET38526.1"/>
    </source>
</evidence>
<dbReference type="NCBIfam" id="TIGR00277">
    <property type="entry name" value="HDIG"/>
    <property type="match status" value="1"/>
</dbReference>
<dbReference type="InterPro" id="IPR052722">
    <property type="entry name" value="PgpH_phosphodiesterase"/>
</dbReference>
<sequence length="249" mass="28214">MLKRLAEAAPGTFQHTLFVATLAAAAAKALGCNVELVRTGTLYHDIGKLHDPQGFIENQMRHPNKHDAINDPRKSAEIIADCSPMRYTAQLCQKPIPHSLAICCIKKHVTEKLAMARKYRLPKAICAFIPEHQGTMLIAYFHHKAQQESSEPIPENDFRYDGPIPQSRETGIVMLADSCEAALRSLKDASYDDALLMVNKILKARWHDRQLVDSGLRREEMPLIAEIFVQVWQQFHHKRIAYPKITVKT</sequence>